<dbReference type="GO" id="GO:0008972">
    <property type="term" value="F:phosphomethylpyrimidine kinase activity"/>
    <property type="evidence" value="ECO:0007669"/>
    <property type="project" value="InterPro"/>
</dbReference>
<dbReference type="InterPro" id="IPR029056">
    <property type="entry name" value="Ribokinase-like"/>
</dbReference>
<evidence type="ECO:0000256" key="7">
    <source>
        <dbReference type="ARBA" id="ARBA00022842"/>
    </source>
</evidence>
<dbReference type="Pfam" id="PF02581">
    <property type="entry name" value="TMP-TENI"/>
    <property type="match status" value="1"/>
</dbReference>
<keyword evidence="8 13" id="KW-0784">Thiamine biosynthesis</keyword>
<evidence type="ECO:0000256" key="9">
    <source>
        <dbReference type="ARBA" id="ARBA00023268"/>
    </source>
</evidence>
<accession>A0A437R2E0</accession>
<dbReference type="InterPro" id="IPR036206">
    <property type="entry name" value="ThiamineP_synth_sf"/>
</dbReference>
<name>A0A437R2E0_9GAMM</name>
<reference evidence="16 17" key="1">
    <citation type="submission" date="2019-01" db="EMBL/GenBank/DDBJ databases">
        <authorList>
            <person name="Chen W.-M."/>
        </authorList>
    </citation>
    <scope>NUCLEOTIDE SEQUENCE [LARGE SCALE GENOMIC DNA]</scope>
    <source>
        <strain evidence="16 17">KYPC3</strain>
    </source>
</reference>
<dbReference type="Gene3D" id="3.20.20.70">
    <property type="entry name" value="Aldolase class I"/>
    <property type="match status" value="1"/>
</dbReference>
<evidence type="ECO:0000256" key="2">
    <source>
        <dbReference type="ARBA" id="ARBA00022679"/>
    </source>
</evidence>
<keyword evidence="6" id="KW-0067">ATP-binding</keyword>
<evidence type="ECO:0000256" key="3">
    <source>
        <dbReference type="ARBA" id="ARBA00022723"/>
    </source>
</evidence>
<dbReference type="InterPro" id="IPR013749">
    <property type="entry name" value="PM/HMP-P_kinase-1"/>
</dbReference>
<comment type="cofactor">
    <cofactor evidence="13">
        <name>Mg(2+)</name>
        <dbReference type="ChEBI" id="CHEBI:18420"/>
    </cofactor>
    <text evidence="13">Binds 1 Mg(2+) ion per subunit.</text>
</comment>
<feature type="binding site" evidence="13">
    <location>
        <position position="375"/>
    </location>
    <ligand>
        <name>Mg(2+)</name>
        <dbReference type="ChEBI" id="CHEBI:18420"/>
    </ligand>
</feature>
<proteinExistence type="inferred from homology"/>
<keyword evidence="17" id="KW-1185">Reference proteome</keyword>
<evidence type="ECO:0000259" key="14">
    <source>
        <dbReference type="Pfam" id="PF02581"/>
    </source>
</evidence>
<evidence type="ECO:0000256" key="13">
    <source>
        <dbReference type="HAMAP-Rule" id="MF_00097"/>
    </source>
</evidence>
<feature type="binding site" evidence="13">
    <location>
        <position position="442"/>
    </location>
    <ligand>
        <name>4-amino-2-methyl-5-(diphosphooxymethyl)pyrimidine</name>
        <dbReference type="ChEBI" id="CHEBI:57841"/>
    </ligand>
</feature>
<feature type="binding site" evidence="13">
    <location>
        <position position="474"/>
    </location>
    <ligand>
        <name>2-[(2R,5Z)-2-carboxy-4-methylthiazol-5(2H)-ylidene]ethyl phosphate</name>
        <dbReference type="ChEBI" id="CHEBI:62899"/>
    </ligand>
</feature>
<dbReference type="InterPro" id="IPR034291">
    <property type="entry name" value="TMP_synthase"/>
</dbReference>
<gene>
    <name evidence="13" type="primary">thiE</name>
    <name evidence="16" type="ORF">EOE67_04725</name>
</gene>
<evidence type="ECO:0000256" key="6">
    <source>
        <dbReference type="ARBA" id="ARBA00022840"/>
    </source>
</evidence>
<dbReference type="SUPFAM" id="SSF53613">
    <property type="entry name" value="Ribokinase-like"/>
    <property type="match status" value="1"/>
</dbReference>
<evidence type="ECO:0000256" key="10">
    <source>
        <dbReference type="ARBA" id="ARBA00047334"/>
    </source>
</evidence>
<dbReference type="CDD" id="cd01169">
    <property type="entry name" value="HMPP_kinase"/>
    <property type="match status" value="1"/>
</dbReference>
<dbReference type="CDD" id="cd00564">
    <property type="entry name" value="TMP_TenI"/>
    <property type="match status" value="1"/>
</dbReference>
<comment type="catalytic activity">
    <reaction evidence="11 13">
        <text>2-(2-carboxy-4-methylthiazol-5-yl)ethyl phosphate + 4-amino-2-methyl-5-(diphosphooxymethyl)pyrimidine + 2 H(+) = thiamine phosphate + CO2 + diphosphate</text>
        <dbReference type="Rhea" id="RHEA:47848"/>
        <dbReference type="ChEBI" id="CHEBI:15378"/>
        <dbReference type="ChEBI" id="CHEBI:16526"/>
        <dbReference type="ChEBI" id="CHEBI:33019"/>
        <dbReference type="ChEBI" id="CHEBI:37575"/>
        <dbReference type="ChEBI" id="CHEBI:57841"/>
        <dbReference type="ChEBI" id="CHEBI:62890"/>
        <dbReference type="EC" id="2.5.1.3"/>
    </reaction>
</comment>
<dbReference type="FunFam" id="3.20.20.70:FF:000064">
    <property type="entry name" value="Thiamine-phosphate synthase"/>
    <property type="match status" value="1"/>
</dbReference>
<feature type="binding site" evidence="13">
    <location>
        <begin position="439"/>
        <end position="441"/>
    </location>
    <ligand>
        <name>2-[(2R,5Z)-2-carboxy-4-methylthiazol-5(2H)-ylidene]ethyl phosphate</name>
        <dbReference type="ChEBI" id="CHEBI:62899"/>
    </ligand>
</feature>
<keyword evidence="5" id="KW-0418">Kinase</keyword>
<evidence type="ECO:0000256" key="8">
    <source>
        <dbReference type="ARBA" id="ARBA00022977"/>
    </source>
</evidence>
<keyword evidence="9" id="KW-0511">Multifunctional enzyme</keyword>
<dbReference type="InterPro" id="IPR022998">
    <property type="entry name" value="ThiamineP_synth_TenI"/>
</dbReference>
<keyword evidence="2 13" id="KW-0808">Transferase</keyword>
<dbReference type="NCBIfam" id="TIGR00693">
    <property type="entry name" value="thiE"/>
    <property type="match status" value="1"/>
</dbReference>
<feature type="binding site" evidence="13">
    <location>
        <position position="374"/>
    </location>
    <ligand>
        <name>4-amino-2-methyl-5-(diphosphooxymethyl)pyrimidine</name>
        <dbReference type="ChEBI" id="CHEBI:57841"/>
    </ligand>
</feature>
<dbReference type="EC" id="2.5.1.3" evidence="13"/>
<feature type="domain" description="Thiamine phosphate synthase/TenI" evidence="14">
    <location>
        <begin position="326"/>
        <end position="497"/>
    </location>
</feature>
<evidence type="ECO:0000256" key="4">
    <source>
        <dbReference type="ARBA" id="ARBA00022741"/>
    </source>
</evidence>
<dbReference type="GO" id="GO:0009229">
    <property type="term" value="P:thiamine diphosphate biosynthetic process"/>
    <property type="evidence" value="ECO:0007669"/>
    <property type="project" value="UniProtKB-UniRule"/>
</dbReference>
<sequence length="528" mass="56836">MNGQRLLNPHGDAPAEKLPLVWLIGGSDSGGGAGIQADLRTVTALGGHGCTVVTAITAQNSVKLNAVFAVTPQQLLAQLDTLDADLPPAAIKIGQLPDTSIALALANWLAHWLSKFRSRAAETPPVIWDPVIYASSGACLSELSSDSIRQLLQVVDILTPNLAELSWLSQADSIATAVNNEQALSQLKVLRQHFRGDILLKGGHSDDPLRCTDLWCSGPQSSLITAPRHNGEHNRGTGCTLASALATALALGFTKPDAVTIARAYLQQALRLSYPTGNGAGSLGVAGWPRQQTDFPLWQDVTAPLPLQLKFARLTQPIGLYPVVDDLQWLIRLLPLGVQTIQLRLKNKTAVELERQIQSAVELCRDYQIQLFINDHWQLAIKYQAFGVHLGQEDLADADLTAIADKGLRLGVSTHGYAELARVLPLQPSYIALGHIFPTNTKQMPSKPQGLKRLQHYVRLCATVPGVPTVAIGGIDERNIQAVVQTGVRGVAVVSAIVAAPQPEKALQQLQQYCHALQLPPGVERDGY</sequence>
<evidence type="ECO:0000313" key="16">
    <source>
        <dbReference type="EMBL" id="RVU40883.1"/>
    </source>
</evidence>
<dbReference type="Gene3D" id="3.40.1190.20">
    <property type="match status" value="1"/>
</dbReference>
<evidence type="ECO:0000313" key="17">
    <source>
        <dbReference type="Proteomes" id="UP000283077"/>
    </source>
</evidence>
<dbReference type="EMBL" id="SACS01000003">
    <property type="protein sequence ID" value="RVU40883.1"/>
    <property type="molecule type" value="Genomic_DNA"/>
</dbReference>
<evidence type="ECO:0000256" key="1">
    <source>
        <dbReference type="ARBA" id="ARBA00005165"/>
    </source>
</evidence>
<feature type="binding site" evidence="13">
    <location>
        <position position="413"/>
    </location>
    <ligand>
        <name>4-amino-2-methyl-5-(diphosphooxymethyl)pyrimidine</name>
        <dbReference type="ChEBI" id="CHEBI:57841"/>
    </ligand>
</feature>
<evidence type="ECO:0000256" key="11">
    <source>
        <dbReference type="ARBA" id="ARBA00047851"/>
    </source>
</evidence>
<dbReference type="InterPro" id="IPR004399">
    <property type="entry name" value="HMP/HMP-P_kinase_dom"/>
</dbReference>
<feature type="binding site" evidence="13">
    <location>
        <begin position="342"/>
        <end position="346"/>
    </location>
    <ligand>
        <name>4-amino-2-methyl-5-(diphosphooxymethyl)pyrimidine</name>
        <dbReference type="ChEBI" id="CHEBI:57841"/>
    </ligand>
</feature>
<dbReference type="InterPro" id="IPR013785">
    <property type="entry name" value="Aldolase_TIM"/>
</dbReference>
<evidence type="ECO:0000256" key="5">
    <source>
        <dbReference type="ARBA" id="ARBA00022777"/>
    </source>
</evidence>
<dbReference type="UniPathway" id="UPA00060">
    <property type="reaction ID" value="UER00138"/>
</dbReference>
<dbReference type="GO" id="GO:0004789">
    <property type="term" value="F:thiamine-phosphate diphosphorylase activity"/>
    <property type="evidence" value="ECO:0007669"/>
    <property type="project" value="UniProtKB-UniRule"/>
</dbReference>
<dbReference type="Pfam" id="PF08543">
    <property type="entry name" value="Phos_pyr_kin"/>
    <property type="match status" value="1"/>
</dbReference>
<dbReference type="SUPFAM" id="SSF51391">
    <property type="entry name" value="Thiamin phosphate synthase"/>
    <property type="match status" value="1"/>
</dbReference>
<feature type="domain" description="Pyridoxamine kinase/Phosphomethylpyrimidine kinase" evidence="15">
    <location>
        <begin position="28"/>
        <end position="282"/>
    </location>
</feature>
<dbReference type="PANTHER" id="PTHR20858:SF17">
    <property type="entry name" value="HYDROXYMETHYLPYRIMIDINE_PHOSPHOMETHYLPYRIMIDINE KINASE THI20-RELATED"/>
    <property type="match status" value="1"/>
</dbReference>
<dbReference type="PANTHER" id="PTHR20858">
    <property type="entry name" value="PHOSPHOMETHYLPYRIMIDINE KINASE"/>
    <property type="match status" value="1"/>
</dbReference>
<keyword evidence="3 13" id="KW-0479">Metal-binding</keyword>
<dbReference type="Proteomes" id="UP000283077">
    <property type="component" value="Unassembled WGS sequence"/>
</dbReference>
<dbReference type="GO" id="GO:0009228">
    <property type="term" value="P:thiamine biosynthetic process"/>
    <property type="evidence" value="ECO:0007669"/>
    <property type="project" value="UniProtKB-KW"/>
</dbReference>
<dbReference type="AlphaFoldDB" id="A0A437R2E0"/>
<comment type="caution">
    <text evidence="16">The sequence shown here is derived from an EMBL/GenBank/DDBJ whole genome shotgun (WGS) entry which is preliminary data.</text>
</comment>
<organism evidence="16 17">
    <name type="scientific">Rheinheimera riviphila</name>
    <dbReference type="NCBI Taxonomy" id="1834037"/>
    <lineage>
        <taxon>Bacteria</taxon>
        <taxon>Pseudomonadati</taxon>
        <taxon>Pseudomonadota</taxon>
        <taxon>Gammaproteobacteria</taxon>
        <taxon>Chromatiales</taxon>
        <taxon>Chromatiaceae</taxon>
        <taxon>Rheinheimera</taxon>
    </lineage>
</organism>
<keyword evidence="7 13" id="KW-0460">Magnesium</keyword>
<protein>
    <recommendedName>
        <fullName evidence="13">Thiamine-phosphate synthase</fullName>
        <shortName evidence="13">TP synthase</shortName>
        <shortName evidence="13">TPS</shortName>
        <ecNumber evidence="13">2.5.1.3</ecNumber>
    </recommendedName>
    <alternativeName>
        <fullName evidence="13">Thiamine-phosphate pyrophosphorylase</fullName>
        <shortName evidence="13">TMP pyrophosphorylase</shortName>
        <shortName evidence="13">TMP-PPase</shortName>
    </alternativeName>
</protein>
<evidence type="ECO:0000259" key="15">
    <source>
        <dbReference type="Pfam" id="PF08543"/>
    </source>
</evidence>
<comment type="catalytic activity">
    <reaction evidence="10 13">
        <text>4-methyl-5-(2-phosphooxyethyl)-thiazole + 4-amino-2-methyl-5-(diphosphooxymethyl)pyrimidine + H(+) = thiamine phosphate + diphosphate</text>
        <dbReference type="Rhea" id="RHEA:22328"/>
        <dbReference type="ChEBI" id="CHEBI:15378"/>
        <dbReference type="ChEBI" id="CHEBI:33019"/>
        <dbReference type="ChEBI" id="CHEBI:37575"/>
        <dbReference type="ChEBI" id="CHEBI:57841"/>
        <dbReference type="ChEBI" id="CHEBI:58296"/>
        <dbReference type="EC" id="2.5.1.3"/>
    </reaction>
</comment>
<dbReference type="GO" id="GO:0005524">
    <property type="term" value="F:ATP binding"/>
    <property type="evidence" value="ECO:0007669"/>
    <property type="project" value="UniProtKB-KW"/>
</dbReference>
<feature type="binding site" evidence="13">
    <location>
        <position position="394"/>
    </location>
    <ligand>
        <name>Mg(2+)</name>
        <dbReference type="ChEBI" id="CHEBI:18420"/>
    </ligand>
</feature>
<comment type="catalytic activity">
    <reaction evidence="12 13">
        <text>2-[(2R,5Z)-2-carboxy-4-methylthiazol-5(2H)-ylidene]ethyl phosphate + 4-amino-2-methyl-5-(diphosphooxymethyl)pyrimidine + 2 H(+) = thiamine phosphate + CO2 + diphosphate</text>
        <dbReference type="Rhea" id="RHEA:47844"/>
        <dbReference type="ChEBI" id="CHEBI:15378"/>
        <dbReference type="ChEBI" id="CHEBI:16526"/>
        <dbReference type="ChEBI" id="CHEBI:33019"/>
        <dbReference type="ChEBI" id="CHEBI:37575"/>
        <dbReference type="ChEBI" id="CHEBI:57841"/>
        <dbReference type="ChEBI" id="CHEBI:62899"/>
        <dbReference type="EC" id="2.5.1.3"/>
    </reaction>
</comment>
<feature type="binding site" evidence="13">
    <location>
        <begin position="494"/>
        <end position="495"/>
    </location>
    <ligand>
        <name>2-[(2R,5Z)-2-carboxy-4-methylthiazol-5(2H)-ylidene]ethyl phosphate</name>
        <dbReference type="ChEBI" id="CHEBI:62899"/>
    </ligand>
</feature>
<dbReference type="OrthoDB" id="9810880at2"/>
<comment type="pathway">
    <text evidence="1 13">Cofactor biosynthesis; thiamine diphosphate biosynthesis; thiamine phosphate from 4-amino-2-methyl-5-diphosphomethylpyrimidine and 4-methyl-5-(2-phosphoethyl)-thiazole: step 1/1.</text>
</comment>
<dbReference type="GO" id="GO:0008902">
    <property type="term" value="F:hydroxymethylpyrimidine kinase activity"/>
    <property type="evidence" value="ECO:0007669"/>
    <property type="project" value="TreeGrafter"/>
</dbReference>
<comment type="similarity">
    <text evidence="13">Belongs to the thiamine-phosphate synthase family.</text>
</comment>
<dbReference type="NCBIfam" id="NF002904">
    <property type="entry name" value="PRK03512.1"/>
    <property type="match status" value="1"/>
</dbReference>
<keyword evidence="4" id="KW-0547">Nucleotide-binding</keyword>
<dbReference type="RefSeq" id="WP_127697892.1">
    <property type="nucleotide sequence ID" value="NZ_SACS01000003.1"/>
</dbReference>
<dbReference type="GO" id="GO:0005829">
    <property type="term" value="C:cytosol"/>
    <property type="evidence" value="ECO:0007669"/>
    <property type="project" value="TreeGrafter"/>
</dbReference>
<dbReference type="HAMAP" id="MF_00097">
    <property type="entry name" value="TMP_synthase"/>
    <property type="match status" value="1"/>
</dbReference>
<comment type="function">
    <text evidence="13">Condenses 4-methyl-5-(beta-hydroxyethyl)thiazole monophosphate (THZ-P) and 2-methyl-4-amino-5-hydroxymethyl pyrimidine pyrophosphate (HMP-PP) to form thiamine monophosphate (TMP).</text>
</comment>
<evidence type="ECO:0000256" key="12">
    <source>
        <dbReference type="ARBA" id="ARBA00047883"/>
    </source>
</evidence>
<dbReference type="GO" id="GO:0000287">
    <property type="term" value="F:magnesium ion binding"/>
    <property type="evidence" value="ECO:0007669"/>
    <property type="project" value="UniProtKB-UniRule"/>
</dbReference>